<gene>
    <name evidence="2" type="ORF">BZG09_11335</name>
</gene>
<evidence type="ECO:0000313" key="3">
    <source>
        <dbReference type="Proteomes" id="UP000188726"/>
    </source>
</evidence>
<accession>A0AB36K594</accession>
<protein>
    <recommendedName>
        <fullName evidence="1">DUF4123 domain-containing protein</fullName>
    </recommendedName>
</protein>
<dbReference type="Pfam" id="PF13503">
    <property type="entry name" value="DUF4123"/>
    <property type="match status" value="1"/>
</dbReference>
<organism evidence="2 3">
    <name type="scientific">Salinivibrio kushneri</name>
    <dbReference type="NCBI Taxonomy" id="1908198"/>
    <lineage>
        <taxon>Bacteria</taxon>
        <taxon>Pseudomonadati</taxon>
        <taxon>Pseudomonadota</taxon>
        <taxon>Gammaproteobacteria</taxon>
        <taxon>Vibrionales</taxon>
        <taxon>Vibrionaceae</taxon>
        <taxon>Salinivibrio</taxon>
    </lineage>
</organism>
<dbReference type="AlphaFoldDB" id="A0AB36K594"/>
<proteinExistence type="predicted"/>
<evidence type="ECO:0000313" key="2">
    <source>
        <dbReference type="EMBL" id="OOE43222.1"/>
    </source>
</evidence>
<dbReference type="Proteomes" id="UP000188726">
    <property type="component" value="Unassembled WGS sequence"/>
</dbReference>
<dbReference type="EMBL" id="MUEO01000028">
    <property type="protein sequence ID" value="OOE43222.1"/>
    <property type="molecule type" value="Genomic_DNA"/>
</dbReference>
<sequence>MNWLLVIDKNRVPDICQHCAEGNVEWIPLYRDTIWEPQLVNSPICAKVSEEDSVYQRWLTEPQWASSGVVFAMPEHLDIFEQVSSLQANITVFDENQRQYLLRFYSPKTLLHLASLCDQTVLMSLLQTAHYAYISPAFSEFSDATQLIFNPRKGTEVDTVYLPISIVEELLA</sequence>
<dbReference type="RefSeq" id="WP_077458862.1">
    <property type="nucleotide sequence ID" value="NZ_MUEO01000028.1"/>
</dbReference>
<comment type="caution">
    <text evidence="2">The sequence shown here is derived from an EMBL/GenBank/DDBJ whole genome shotgun (WGS) entry which is preliminary data.</text>
</comment>
<feature type="domain" description="DUF4123" evidence="1">
    <location>
        <begin position="5"/>
        <end position="120"/>
    </location>
</feature>
<evidence type="ECO:0000259" key="1">
    <source>
        <dbReference type="Pfam" id="PF13503"/>
    </source>
</evidence>
<reference evidence="2 3" key="1">
    <citation type="journal article" date="2017" name="Genome Announc.">
        <title>Draft Genome Sequences of Salinivibrio proteolyticus, Salinivibrio sharmensis, Salinivibrio siamensis, Salinivibrio costicola subsp. alcaliphilus, Salinivibrio costicola subsp. vallismortis, and 29 New Isolates Belonging to the Genus Salinivibrio.</title>
        <authorList>
            <person name="Lopez-Hermoso C."/>
            <person name="de la Haba R.R."/>
            <person name="Sanchez-Porro C."/>
            <person name="Bayliss S.C."/>
            <person name="Feil E.J."/>
            <person name="Ventosa A."/>
        </authorList>
    </citation>
    <scope>NUCLEOTIDE SEQUENCE [LARGE SCALE GENOMIC DNA]</scope>
    <source>
        <strain evidence="2 3">IC202</strain>
    </source>
</reference>
<name>A0AB36K594_9GAMM</name>
<dbReference type="InterPro" id="IPR025391">
    <property type="entry name" value="DUF4123"/>
</dbReference>